<dbReference type="InterPro" id="IPR051266">
    <property type="entry name" value="CLCR"/>
</dbReference>
<dbReference type="InterPro" id="IPR002035">
    <property type="entry name" value="VWF_A"/>
</dbReference>
<dbReference type="PANTHER" id="PTHR10579">
    <property type="entry name" value="CALCIUM-ACTIVATED CHLORIDE CHANNEL REGULATOR"/>
    <property type="match status" value="1"/>
</dbReference>
<reference evidence="4" key="1">
    <citation type="submission" date="2021-01" db="EMBL/GenBank/DDBJ databases">
        <authorList>
            <person name="Corre E."/>
            <person name="Pelletier E."/>
            <person name="Niang G."/>
            <person name="Scheremetjew M."/>
            <person name="Finn R."/>
            <person name="Kale V."/>
            <person name="Holt S."/>
            <person name="Cochrane G."/>
            <person name="Meng A."/>
            <person name="Brown T."/>
            <person name="Cohen L."/>
        </authorList>
    </citation>
    <scope>NUCLEOTIDE SEQUENCE</scope>
    <source>
        <strain evidence="4">WS</strain>
    </source>
</reference>
<dbReference type="EMBL" id="HBGD01010119">
    <property type="protein sequence ID" value="CAD9085054.1"/>
    <property type="molecule type" value="Transcribed_RNA"/>
</dbReference>
<dbReference type="PROSITE" id="PS50234">
    <property type="entry name" value="VWFA"/>
    <property type="match status" value="1"/>
</dbReference>
<keyword evidence="2" id="KW-0732">Signal</keyword>
<dbReference type="SMART" id="SM00327">
    <property type="entry name" value="VWA"/>
    <property type="match status" value="1"/>
</dbReference>
<evidence type="ECO:0000256" key="2">
    <source>
        <dbReference type="SAM" id="SignalP"/>
    </source>
</evidence>
<sequence length="713" mass="78270">MSPSSHSPCCTVIILLLLSYLSHLILSQNSPLSPPSSSSSNNDPCLTMQCASDEICVSGMQDGRMVAKCVSAPREEPSVMESADLSLRGGRMSMPAHSTRAYHSGYAPRAFASPTNTAAYSYSGTLGLTPGGAQDITNARQNIKNDYMPLPDSITYEGIFSEYYFDITGNQQCQEGQLFCPVFQTRVSVDPFTESGNGVPKQENYMAVGLKSSLTAADWERPRLNLGLVLDISGSMSAGMADYYYDFANNTWVRNDAEMITKMKVARESLVNLLQKLKPDDSVSIVVFDDKAELIQPLAKISDIDLTVLAKKILALEPRGGTDMSAGYGMMLKQFKNLTEASGENVENRIILLTDAQPNWGTINPEGLNRLIVDAYEKYKGTGTTFLLIGLDANTQLVELIGKVRGSNYFSIESVPQFKDRLRRTFDYMVTPLMFDLGMTMSSNGYRLKHVYGSPDVNATDENPQLIHVKSLFPSESSARGVKGGLVLLLLEKNENCVGENCDQIQLEVKYETRNGRVHTASRTFAYEGSLPTNEDDDLQDSIRKGILLTRYGRALKFWLQTERKVEHPTRPISPALIWRLGLPVDFPQSNRWELLSQKLTVSPAMKAVFRRLKDYFEEEMRAINDSDMQKDVDVILKLLKAPDTAPPDATPATNIAGEGTTGTPIVGYSTASVSPPLRNLNAGAPAGHAQPLPLGNVNNVNAAGGPLRPRNP</sequence>
<feature type="domain" description="VWFA" evidence="3">
    <location>
        <begin position="225"/>
        <end position="429"/>
    </location>
</feature>
<gene>
    <name evidence="4" type="ORF">PCOS0759_LOCUS8308</name>
</gene>
<feature type="signal peptide" evidence="2">
    <location>
        <begin position="1"/>
        <end position="27"/>
    </location>
</feature>
<evidence type="ECO:0000256" key="1">
    <source>
        <dbReference type="SAM" id="MobiDB-lite"/>
    </source>
</evidence>
<protein>
    <recommendedName>
        <fullName evidence="3">VWFA domain-containing protein</fullName>
    </recommendedName>
</protein>
<organism evidence="4">
    <name type="scientific">Percolomonas cosmopolitus</name>
    <dbReference type="NCBI Taxonomy" id="63605"/>
    <lineage>
        <taxon>Eukaryota</taxon>
        <taxon>Discoba</taxon>
        <taxon>Heterolobosea</taxon>
        <taxon>Tetramitia</taxon>
        <taxon>Eutetramitia</taxon>
        <taxon>Percolomonadidae</taxon>
        <taxon>Percolomonas</taxon>
    </lineage>
</organism>
<dbReference type="Pfam" id="PF13519">
    <property type="entry name" value="VWA_2"/>
    <property type="match status" value="1"/>
</dbReference>
<name>A0A7S1KT58_9EUKA</name>
<proteinExistence type="predicted"/>
<feature type="chain" id="PRO_5031437979" description="VWFA domain-containing protein" evidence="2">
    <location>
        <begin position="28"/>
        <end position="713"/>
    </location>
</feature>
<evidence type="ECO:0000313" key="4">
    <source>
        <dbReference type="EMBL" id="CAD9085054.1"/>
    </source>
</evidence>
<dbReference type="SUPFAM" id="SSF53300">
    <property type="entry name" value="vWA-like"/>
    <property type="match status" value="1"/>
</dbReference>
<dbReference type="AlphaFoldDB" id="A0A7S1KT58"/>
<accession>A0A7S1KT58</accession>
<feature type="compositionally biased region" description="Low complexity" evidence="1">
    <location>
        <begin position="692"/>
        <end position="713"/>
    </location>
</feature>
<dbReference type="InterPro" id="IPR036465">
    <property type="entry name" value="vWFA_dom_sf"/>
</dbReference>
<evidence type="ECO:0000259" key="3">
    <source>
        <dbReference type="PROSITE" id="PS50234"/>
    </source>
</evidence>
<feature type="region of interest" description="Disordered" evidence="1">
    <location>
        <begin position="680"/>
        <end position="713"/>
    </location>
</feature>
<dbReference type="PANTHER" id="PTHR10579:SF43">
    <property type="entry name" value="ZINC FINGER (C3HC4-TYPE RING FINGER) FAMILY PROTEIN"/>
    <property type="match status" value="1"/>
</dbReference>
<dbReference type="Gene3D" id="3.40.50.410">
    <property type="entry name" value="von Willebrand factor, type A domain"/>
    <property type="match status" value="1"/>
</dbReference>